<dbReference type="Proteomes" id="UP000269198">
    <property type="component" value="Unassembled WGS sequence"/>
</dbReference>
<gene>
    <name evidence="2" type="ORF">EFW17_03250</name>
</gene>
<dbReference type="RefSeq" id="WP_123199727.1">
    <property type="nucleotide sequence ID" value="NZ_RJMB01000002.1"/>
</dbReference>
<dbReference type="PANTHER" id="PTHR30336">
    <property type="entry name" value="INNER MEMBRANE PROTEIN, PROBABLE PERMEASE"/>
    <property type="match status" value="1"/>
</dbReference>
<proteinExistence type="predicted"/>
<organism evidence="2 3">
    <name type="scientific">Halostreptopolyspora alba</name>
    <dbReference type="NCBI Taxonomy" id="2487137"/>
    <lineage>
        <taxon>Bacteria</taxon>
        <taxon>Bacillati</taxon>
        <taxon>Actinomycetota</taxon>
        <taxon>Actinomycetes</taxon>
        <taxon>Streptosporangiales</taxon>
        <taxon>Nocardiopsidaceae</taxon>
        <taxon>Halostreptopolyspora</taxon>
    </lineage>
</organism>
<dbReference type="InterPro" id="IPR014729">
    <property type="entry name" value="Rossmann-like_a/b/a_fold"/>
</dbReference>
<accession>A0A3N0EGV5</accession>
<dbReference type="OrthoDB" id="2216870at2"/>
<feature type="domain" description="DUF218" evidence="1">
    <location>
        <begin position="35"/>
        <end position="154"/>
    </location>
</feature>
<dbReference type="Gene3D" id="3.40.50.620">
    <property type="entry name" value="HUPs"/>
    <property type="match status" value="1"/>
</dbReference>
<dbReference type="PANTHER" id="PTHR30336:SF20">
    <property type="entry name" value="DUF218 DOMAIN-CONTAINING PROTEIN"/>
    <property type="match status" value="1"/>
</dbReference>
<keyword evidence="3" id="KW-1185">Reference proteome</keyword>
<evidence type="ECO:0000313" key="2">
    <source>
        <dbReference type="EMBL" id="RNL86899.1"/>
    </source>
</evidence>
<protein>
    <submittedName>
        <fullName evidence="2">YdcF family protein</fullName>
    </submittedName>
</protein>
<dbReference type="GO" id="GO:0005886">
    <property type="term" value="C:plasma membrane"/>
    <property type="evidence" value="ECO:0007669"/>
    <property type="project" value="TreeGrafter"/>
</dbReference>
<evidence type="ECO:0000313" key="3">
    <source>
        <dbReference type="Proteomes" id="UP000269198"/>
    </source>
</evidence>
<name>A0A3N0EGV5_9ACTN</name>
<sequence length="244" mass="26742">MAATIDDEVHALAQRLWDFHTAPAAHSPPTPGEHDIILALGSHDLRVAEHAAHLWDAGAAPLIVLSGQRGRRTAGAHGHDRWPRPEAEEFAQTARATAGIPSTAMLLETHATNTAENFTHSRALTAAHGIAVTRAIVTAKPYMGQRALATATAHWPEARWTFHCFAGGYTDYPNADTPTEELVHFLVGDTQRLDVYARRRWSSPVDIPDDVWRAYELLVARGFTNHLVDNDTTSHPRPTGRSVP</sequence>
<comment type="caution">
    <text evidence="2">The sequence shown here is derived from an EMBL/GenBank/DDBJ whole genome shotgun (WGS) entry which is preliminary data.</text>
</comment>
<reference evidence="2 3" key="1">
    <citation type="submission" date="2018-11" db="EMBL/GenBank/DDBJ databases">
        <title>The genome draft of YIM 96095.</title>
        <authorList>
            <person name="Tang S.-K."/>
            <person name="Chunyu W.-X."/>
            <person name="Feng Y.-Z."/>
        </authorList>
    </citation>
    <scope>NUCLEOTIDE SEQUENCE [LARGE SCALE GENOMIC DNA]</scope>
    <source>
        <strain evidence="2 3">YIM 96095</strain>
    </source>
</reference>
<dbReference type="AlphaFoldDB" id="A0A3N0EGV5"/>
<dbReference type="InterPro" id="IPR051599">
    <property type="entry name" value="Cell_Envelope_Assoc"/>
</dbReference>
<dbReference type="Pfam" id="PF02698">
    <property type="entry name" value="DUF218"/>
    <property type="match status" value="1"/>
</dbReference>
<dbReference type="InterPro" id="IPR003848">
    <property type="entry name" value="DUF218"/>
</dbReference>
<dbReference type="CDD" id="cd06259">
    <property type="entry name" value="YdcF-like"/>
    <property type="match status" value="1"/>
</dbReference>
<evidence type="ECO:0000259" key="1">
    <source>
        <dbReference type="Pfam" id="PF02698"/>
    </source>
</evidence>
<dbReference type="EMBL" id="RJMB01000002">
    <property type="protein sequence ID" value="RNL86899.1"/>
    <property type="molecule type" value="Genomic_DNA"/>
</dbReference>